<gene>
    <name evidence="2" type="ORF">DIS18_11825</name>
</gene>
<reference evidence="2" key="2">
    <citation type="submission" date="2018-05" db="EMBL/GenBank/DDBJ databases">
        <authorList>
            <person name="Lanie J.A."/>
            <person name="Ng W.-L."/>
            <person name="Kazmierczak K.M."/>
            <person name="Andrzejewski T.M."/>
            <person name="Davidsen T.M."/>
            <person name="Wayne K.J."/>
            <person name="Tettelin H."/>
            <person name="Glass J.I."/>
            <person name="Rusch D."/>
            <person name="Podicherti R."/>
            <person name="Tsui H.-C.T."/>
            <person name="Winkler M.E."/>
        </authorList>
    </citation>
    <scope>NUCLEOTIDE SEQUENCE [LARGE SCALE GENOMIC DNA]</scope>
    <source>
        <strain evidence="2">ZY111</strain>
    </source>
</reference>
<name>A0A2U2X2E8_9FLAO</name>
<accession>A0A2U2X2E8</accession>
<feature type="transmembrane region" description="Helical" evidence="1">
    <location>
        <begin position="9"/>
        <end position="27"/>
    </location>
</feature>
<keyword evidence="1" id="KW-1133">Transmembrane helix</keyword>
<dbReference type="EMBL" id="QFRI01000003">
    <property type="protein sequence ID" value="PWH81952.1"/>
    <property type="molecule type" value="Genomic_DNA"/>
</dbReference>
<proteinExistence type="predicted"/>
<keyword evidence="3" id="KW-1185">Reference proteome</keyword>
<reference evidence="2" key="1">
    <citation type="submission" date="2018-05" db="EMBL/GenBank/DDBJ databases">
        <title>Algibacter marinivivus sp. nov., isolated from sample around a algae.</title>
        <authorList>
            <person name="Zhong X."/>
        </authorList>
    </citation>
    <scope>NUCLEOTIDE SEQUENCE [LARGE SCALE GENOMIC DNA]</scope>
    <source>
        <strain evidence="2">ZY111</strain>
    </source>
</reference>
<sequence>MHQLQTKTYLYFWAAAVLTVLVSYTLFTKIHNLNLVLNIHKDYFVISNIEFNILIAYALAFIGLIYYIHYVFRILLFKHLTTIHTLITISCVILYFLSPMFLFGKNKDFPLFEYENSIDHFLFIIGCSALLAQPILFFNSIISSIKCFAKKTKL</sequence>
<feature type="transmembrane region" description="Helical" evidence="1">
    <location>
        <begin position="47"/>
        <end position="68"/>
    </location>
</feature>
<protein>
    <recommendedName>
        <fullName evidence="4">Cytochrome C and Quinol oxidase polypeptide I</fullName>
    </recommendedName>
</protein>
<keyword evidence="1" id="KW-0812">Transmembrane</keyword>
<evidence type="ECO:0000313" key="3">
    <source>
        <dbReference type="Proteomes" id="UP000245375"/>
    </source>
</evidence>
<feature type="transmembrane region" description="Helical" evidence="1">
    <location>
        <begin position="80"/>
        <end position="101"/>
    </location>
</feature>
<feature type="transmembrane region" description="Helical" evidence="1">
    <location>
        <begin position="121"/>
        <end position="142"/>
    </location>
</feature>
<dbReference type="Proteomes" id="UP000245375">
    <property type="component" value="Unassembled WGS sequence"/>
</dbReference>
<evidence type="ECO:0008006" key="4">
    <source>
        <dbReference type="Google" id="ProtNLM"/>
    </source>
</evidence>
<organism evidence="2 3">
    <name type="scientific">Algibacter marinivivus</name>
    <dbReference type="NCBI Taxonomy" id="2100723"/>
    <lineage>
        <taxon>Bacteria</taxon>
        <taxon>Pseudomonadati</taxon>
        <taxon>Bacteroidota</taxon>
        <taxon>Flavobacteriia</taxon>
        <taxon>Flavobacteriales</taxon>
        <taxon>Flavobacteriaceae</taxon>
        <taxon>Algibacter</taxon>
    </lineage>
</organism>
<dbReference type="AlphaFoldDB" id="A0A2U2X2E8"/>
<keyword evidence="1" id="KW-0472">Membrane</keyword>
<evidence type="ECO:0000313" key="2">
    <source>
        <dbReference type="EMBL" id="PWH81952.1"/>
    </source>
</evidence>
<comment type="caution">
    <text evidence="2">The sequence shown here is derived from an EMBL/GenBank/DDBJ whole genome shotgun (WGS) entry which is preliminary data.</text>
</comment>
<evidence type="ECO:0000256" key="1">
    <source>
        <dbReference type="SAM" id="Phobius"/>
    </source>
</evidence>